<reference evidence="1 2" key="1">
    <citation type="submission" date="2016-04" db="EMBL/GenBank/DDBJ databases">
        <title>Genome analyses suggest a sexual origin of heterokaryosis in a supposedly ancient asexual fungus.</title>
        <authorList>
            <person name="Ropars J."/>
            <person name="Sedzielewska K."/>
            <person name="Noel J."/>
            <person name="Charron P."/>
            <person name="Farinelli L."/>
            <person name="Marton T."/>
            <person name="Kruger M."/>
            <person name="Pelin A."/>
            <person name="Brachmann A."/>
            <person name="Corradi N."/>
        </authorList>
    </citation>
    <scope>NUCLEOTIDE SEQUENCE [LARGE SCALE GENOMIC DNA]</scope>
    <source>
        <strain evidence="1 2">A5</strain>
    </source>
</reference>
<evidence type="ECO:0000313" key="1">
    <source>
        <dbReference type="EMBL" id="PKB97677.1"/>
    </source>
</evidence>
<dbReference type="EMBL" id="LLXJ01003038">
    <property type="protein sequence ID" value="PKB97677.1"/>
    <property type="molecule type" value="Genomic_DNA"/>
</dbReference>
<dbReference type="AlphaFoldDB" id="A0A2N0NSY4"/>
<evidence type="ECO:0000313" key="2">
    <source>
        <dbReference type="Proteomes" id="UP000232722"/>
    </source>
</evidence>
<dbReference type="Proteomes" id="UP000232722">
    <property type="component" value="Unassembled WGS sequence"/>
</dbReference>
<name>A0A2N0NSY4_9GLOM</name>
<reference evidence="1 2" key="2">
    <citation type="submission" date="2017-09" db="EMBL/GenBank/DDBJ databases">
        <title>Extensive intraspecific genome diversity in a model arbuscular mycorrhizal fungus.</title>
        <authorList>
            <person name="Chen E.C."/>
            <person name="Morin E."/>
            <person name="Beaudet D."/>
            <person name="Noel J."/>
            <person name="Ndikumana S."/>
            <person name="Charron P."/>
            <person name="St-Onge C."/>
            <person name="Giorgi J."/>
            <person name="Grigoriev I.V."/>
            <person name="Roux C."/>
            <person name="Martin F.M."/>
            <person name="Corradi N."/>
        </authorList>
    </citation>
    <scope>NUCLEOTIDE SEQUENCE [LARGE SCALE GENOMIC DNA]</scope>
    <source>
        <strain evidence="1 2">A5</strain>
    </source>
</reference>
<gene>
    <name evidence="1" type="ORF">RhiirA5_432664</name>
</gene>
<comment type="caution">
    <text evidence="1">The sequence shown here is derived from an EMBL/GenBank/DDBJ whole genome shotgun (WGS) entry which is preliminary data.</text>
</comment>
<proteinExistence type="predicted"/>
<sequence>MSAMLKAYAVNYWNDLADSLANSAYIADSAIHISQFEYTYSHDYVLLYDNLLIKVNS</sequence>
<protein>
    <submittedName>
        <fullName evidence="1">Uncharacterized protein</fullName>
    </submittedName>
</protein>
<organism evidence="1 2">
    <name type="scientific">Rhizophagus irregularis</name>
    <dbReference type="NCBI Taxonomy" id="588596"/>
    <lineage>
        <taxon>Eukaryota</taxon>
        <taxon>Fungi</taxon>
        <taxon>Fungi incertae sedis</taxon>
        <taxon>Mucoromycota</taxon>
        <taxon>Glomeromycotina</taxon>
        <taxon>Glomeromycetes</taxon>
        <taxon>Glomerales</taxon>
        <taxon>Glomeraceae</taxon>
        <taxon>Rhizophagus</taxon>
    </lineage>
</organism>
<accession>A0A2N0NSY4</accession>